<dbReference type="PANTHER" id="PTHR21015:SF22">
    <property type="entry name" value="GLYCOSYLTRANSFERASE"/>
    <property type="match status" value="1"/>
</dbReference>
<proteinExistence type="predicted"/>
<dbReference type="SUPFAM" id="SSF53756">
    <property type="entry name" value="UDP-Glycosyltransferase/glycogen phosphorylase"/>
    <property type="match status" value="1"/>
</dbReference>
<dbReference type="Gene3D" id="3.40.50.11190">
    <property type="match status" value="1"/>
</dbReference>
<dbReference type="NCBIfam" id="TIGR03590">
    <property type="entry name" value="PseG"/>
    <property type="match status" value="1"/>
</dbReference>
<name>A0A1D3JU37_PSEVE</name>
<organism evidence="3 4">
    <name type="scientific">Pseudomonas veronii 1YdBTEX2</name>
    <dbReference type="NCBI Taxonomy" id="1295141"/>
    <lineage>
        <taxon>Bacteria</taxon>
        <taxon>Pseudomonadati</taxon>
        <taxon>Pseudomonadota</taxon>
        <taxon>Gammaproteobacteria</taxon>
        <taxon>Pseudomonadales</taxon>
        <taxon>Pseudomonadaceae</taxon>
        <taxon>Pseudomonas</taxon>
    </lineage>
</organism>
<dbReference type="Proteomes" id="UP000245431">
    <property type="component" value="Chromosome PVE_r1"/>
</dbReference>
<sequence length="365" mass="40534">MKVVFRADASLQIGSGHVMRCLTLADALRSDGAECHFICREHPGNLVDVIRERGYRVHGIAFSDADNATIKSHPSYLSWLGSSQELDAEESLKIVELITPDWLVVDHYALDATWEERLKTNNRNLLVLDDLADRQHVSDILLDQTFGRNTVDYLTLIPEGSIALCGSDYALLRPDFKKLRHYSLNRRAGYTLKNIFISLGGVDRNNVTQKVLESLKVSVLPKSCSITVVMGPTAPWLKDIQRLARTMPWSMEVKVGVNNMAQLMADSDLAIGAAGSTSWERCCLGVPTAMVVLAENQKFAADLLVRAKAVVRLSVCNINYELAQIIEQAVECPGFLRSISEHARSITVGAGCERVLNAMFNFKYH</sequence>
<evidence type="ECO:0000313" key="4">
    <source>
        <dbReference type="Proteomes" id="UP000245431"/>
    </source>
</evidence>
<dbReference type="EMBL" id="LT599583">
    <property type="protein sequence ID" value="SBW79613.1"/>
    <property type="molecule type" value="Genomic_DNA"/>
</dbReference>
<feature type="binding site" evidence="2">
    <location>
        <position position="173"/>
    </location>
    <ligand>
        <name>substrate</name>
    </ligand>
</feature>
<evidence type="ECO:0000313" key="3">
    <source>
        <dbReference type="EMBL" id="SBW79613.1"/>
    </source>
</evidence>
<dbReference type="PANTHER" id="PTHR21015">
    <property type="entry name" value="UDP-N-ACETYLGLUCOSAMINE--N-ACETYLMURAMYL-(PENTAPEPTIDE) PYROPHOSPHORYL-UNDECAPRENOL N-ACETYLGLUCOSAMINE TRANSFERASE 1"/>
    <property type="match status" value="1"/>
</dbReference>
<dbReference type="Gene3D" id="3.40.50.2000">
    <property type="entry name" value="Glycogen Phosphorylase B"/>
    <property type="match status" value="1"/>
</dbReference>
<dbReference type="InterPro" id="IPR020023">
    <property type="entry name" value="PseG"/>
</dbReference>
<dbReference type="GO" id="GO:0016757">
    <property type="term" value="F:glycosyltransferase activity"/>
    <property type="evidence" value="ECO:0007669"/>
    <property type="project" value="TreeGrafter"/>
</dbReference>
<protein>
    <submittedName>
        <fullName evidence="3">Polysaccharide biosynthesis protein</fullName>
    </submittedName>
</protein>
<reference evidence="4" key="1">
    <citation type="submission" date="2016-07" db="EMBL/GenBank/DDBJ databases">
        <authorList>
            <person name="Florea S."/>
            <person name="Webb J.S."/>
            <person name="Jaromczyk J."/>
            <person name="Schardl C.L."/>
        </authorList>
    </citation>
    <scope>NUCLEOTIDE SEQUENCE [LARGE SCALE GENOMIC DNA]</scope>
    <source>
        <strain evidence="4">1YdBTEX2</strain>
    </source>
</reference>
<gene>
    <name evidence="3" type="ORF">PVE_R1G1727</name>
</gene>
<evidence type="ECO:0000256" key="1">
    <source>
        <dbReference type="PIRSR" id="PIRSR620023-1"/>
    </source>
</evidence>
<evidence type="ECO:0000256" key="2">
    <source>
        <dbReference type="PIRSR" id="PIRSR620023-2"/>
    </source>
</evidence>
<feature type="active site" description="Proton acceptor" evidence="1">
    <location>
        <position position="17"/>
    </location>
</feature>
<dbReference type="AlphaFoldDB" id="A0A1D3JU37"/>
<dbReference type="RefSeq" id="WP_081610194.1">
    <property type="nucleotide sequence ID" value="NZ_AOUH01000036.1"/>
</dbReference>
<feature type="binding site" evidence="2">
    <location>
        <position position="280"/>
    </location>
    <ligand>
        <name>substrate</name>
    </ligand>
</feature>
<accession>A0A1D3JU37</accession>